<sequence>MVSDGLSMLDLAIKAGARALALAGGRTVQAVLVAPTSPEPICPAVAPEVASALGRRRSLMTSPLPAASRSACSEPQCLRLFYGPL</sequence>
<protein>
    <submittedName>
        <fullName evidence="1">Uncharacterized protein</fullName>
    </submittedName>
</protein>
<dbReference type="InterPro" id="IPR016039">
    <property type="entry name" value="Thiolase-like"/>
</dbReference>
<name>A0A0N9WNL8_PSEFL</name>
<dbReference type="AlphaFoldDB" id="A0A0N9WNL8"/>
<proteinExistence type="predicted"/>
<evidence type="ECO:0000313" key="1">
    <source>
        <dbReference type="EMBL" id="ALI04001.1"/>
    </source>
</evidence>
<accession>A0A0N9WNL8</accession>
<gene>
    <name evidence="1" type="ORF">AO353_24100</name>
</gene>
<dbReference type="EMBL" id="CP012830">
    <property type="protein sequence ID" value="ALI04001.1"/>
    <property type="molecule type" value="Genomic_DNA"/>
</dbReference>
<evidence type="ECO:0000313" key="2">
    <source>
        <dbReference type="Proteomes" id="UP000066487"/>
    </source>
</evidence>
<dbReference type="GO" id="GO:0016746">
    <property type="term" value="F:acyltransferase activity"/>
    <property type="evidence" value="ECO:0007669"/>
    <property type="project" value="InterPro"/>
</dbReference>
<reference evidence="2" key="1">
    <citation type="submission" date="2015-09" db="EMBL/GenBank/DDBJ databases">
        <title>Whole genome sequence of Pseudomonas fluorescens FW300-N2E3.</title>
        <authorList>
            <person name="Ray J."/>
            <person name="Melnyk R."/>
            <person name="Deutschbauer A."/>
        </authorList>
    </citation>
    <scope>NUCLEOTIDE SEQUENCE [LARGE SCALE GENOMIC DNA]</scope>
    <source>
        <strain evidence="2">FW300-N2E3</strain>
    </source>
</reference>
<organism evidence="1 2">
    <name type="scientific">Pseudomonas fluorescens</name>
    <dbReference type="NCBI Taxonomy" id="294"/>
    <lineage>
        <taxon>Bacteria</taxon>
        <taxon>Pseudomonadati</taxon>
        <taxon>Pseudomonadota</taxon>
        <taxon>Gammaproteobacteria</taxon>
        <taxon>Pseudomonadales</taxon>
        <taxon>Pseudomonadaceae</taxon>
        <taxon>Pseudomonas</taxon>
    </lineage>
</organism>
<dbReference type="Gene3D" id="3.40.47.10">
    <property type="match status" value="1"/>
</dbReference>
<reference evidence="1 2" key="2">
    <citation type="journal article" date="2018" name="Nature">
        <title>Mutant phenotypes for thousands of bacterial genes of unknown function.</title>
        <authorList>
            <person name="Price M.N."/>
            <person name="Wetmore K.M."/>
            <person name="Waters R.J."/>
            <person name="Callaghan M."/>
            <person name="Ray J."/>
            <person name="Liu H."/>
            <person name="Kuehl J.V."/>
            <person name="Melnyk R.A."/>
            <person name="Lamson J.S."/>
            <person name="Suh Y."/>
            <person name="Carlson H.K."/>
            <person name="Esquivel Z."/>
            <person name="Sadeeshkumar H."/>
            <person name="Chakraborty R."/>
            <person name="Zane G.M."/>
            <person name="Rubin B.E."/>
            <person name="Wall J.D."/>
            <person name="Visel A."/>
            <person name="Bristow J."/>
            <person name="Blow M.J."/>
            <person name="Arkin A.P."/>
            <person name="Deutschbauer A.M."/>
        </authorList>
    </citation>
    <scope>NUCLEOTIDE SEQUENCE [LARGE SCALE GENOMIC DNA]</scope>
    <source>
        <strain evidence="1 2">FW300-N2E3</strain>
    </source>
</reference>
<dbReference type="Proteomes" id="UP000066487">
    <property type="component" value="Chromosome"/>
</dbReference>